<dbReference type="AlphaFoldDB" id="A0A7J0G331"/>
<evidence type="ECO:0000313" key="2">
    <source>
        <dbReference type="Proteomes" id="UP000585474"/>
    </source>
</evidence>
<dbReference type="EMBL" id="BJWL01000017">
    <property type="protein sequence ID" value="GFZ05195.1"/>
    <property type="molecule type" value="Genomic_DNA"/>
</dbReference>
<reference evidence="1 2" key="1">
    <citation type="submission" date="2019-07" db="EMBL/GenBank/DDBJ databases">
        <title>De Novo Assembly of kiwifruit Actinidia rufa.</title>
        <authorList>
            <person name="Sugita-Konishi S."/>
            <person name="Sato K."/>
            <person name="Mori E."/>
            <person name="Abe Y."/>
            <person name="Kisaki G."/>
            <person name="Hamano K."/>
            <person name="Suezawa K."/>
            <person name="Otani M."/>
            <person name="Fukuda T."/>
            <person name="Manabe T."/>
            <person name="Gomi K."/>
            <person name="Tabuchi M."/>
            <person name="Akimitsu K."/>
            <person name="Kataoka I."/>
        </authorList>
    </citation>
    <scope>NUCLEOTIDE SEQUENCE [LARGE SCALE GENOMIC DNA]</scope>
    <source>
        <strain evidence="2">cv. Fuchu</strain>
    </source>
</reference>
<accession>A0A7J0G331</accession>
<proteinExistence type="predicted"/>
<dbReference type="Proteomes" id="UP000585474">
    <property type="component" value="Unassembled WGS sequence"/>
</dbReference>
<gene>
    <name evidence="1" type="ORF">Acr_17g0007670</name>
</gene>
<protein>
    <submittedName>
        <fullName evidence="1">Uncharacterized protein</fullName>
    </submittedName>
</protein>
<keyword evidence="2" id="KW-1185">Reference proteome</keyword>
<organism evidence="1 2">
    <name type="scientific">Actinidia rufa</name>
    <dbReference type="NCBI Taxonomy" id="165716"/>
    <lineage>
        <taxon>Eukaryota</taxon>
        <taxon>Viridiplantae</taxon>
        <taxon>Streptophyta</taxon>
        <taxon>Embryophyta</taxon>
        <taxon>Tracheophyta</taxon>
        <taxon>Spermatophyta</taxon>
        <taxon>Magnoliopsida</taxon>
        <taxon>eudicotyledons</taxon>
        <taxon>Gunneridae</taxon>
        <taxon>Pentapetalae</taxon>
        <taxon>asterids</taxon>
        <taxon>Ericales</taxon>
        <taxon>Actinidiaceae</taxon>
        <taxon>Actinidia</taxon>
    </lineage>
</organism>
<evidence type="ECO:0000313" key="1">
    <source>
        <dbReference type="EMBL" id="GFZ05195.1"/>
    </source>
</evidence>
<comment type="caution">
    <text evidence="1">The sequence shown here is derived from an EMBL/GenBank/DDBJ whole genome shotgun (WGS) entry which is preliminary data.</text>
</comment>
<sequence>MFLLVLGDPSKVALALQCLKRFSRVPFSHLVDSKLQAGLETCCQILSLSQGNQEFTEMSGLVSTYIHVKQSADNEEAQIAVDWKLIEERDRLIQREAELERELVVVRDAIAANSLEISKAETSLTAITEDLRRAATLGHHTNLRERLVTSKRSQCENFWLKFQAMLNNL</sequence>
<name>A0A7J0G331_9ERIC</name>